<dbReference type="InterPro" id="IPR010290">
    <property type="entry name" value="TM_effector"/>
</dbReference>
<feature type="transmembrane region" description="Helical" evidence="7">
    <location>
        <begin position="243"/>
        <end position="261"/>
    </location>
</feature>
<dbReference type="EMBL" id="CP073347">
    <property type="protein sequence ID" value="UTW14264.1"/>
    <property type="molecule type" value="Genomic_DNA"/>
</dbReference>
<dbReference type="Gene3D" id="1.20.1250.20">
    <property type="entry name" value="MFS general substrate transporter like domains"/>
    <property type="match status" value="1"/>
</dbReference>
<dbReference type="CDD" id="cd06173">
    <property type="entry name" value="MFS_MefA_like"/>
    <property type="match status" value="1"/>
</dbReference>
<feature type="transmembrane region" description="Helical" evidence="7">
    <location>
        <begin position="66"/>
        <end position="85"/>
    </location>
</feature>
<evidence type="ECO:0000259" key="8">
    <source>
        <dbReference type="PROSITE" id="PS50850"/>
    </source>
</evidence>
<feature type="transmembrane region" description="Helical" evidence="7">
    <location>
        <begin position="210"/>
        <end position="231"/>
    </location>
</feature>
<feature type="transmembrane region" description="Helical" evidence="7">
    <location>
        <begin position="273"/>
        <end position="291"/>
    </location>
</feature>
<feature type="domain" description="Major facilitator superfamily (MFS) profile" evidence="8">
    <location>
        <begin position="1"/>
        <end position="385"/>
    </location>
</feature>
<keyword evidence="10" id="KW-1185">Reference proteome</keyword>
<feature type="transmembrane region" description="Helical" evidence="7">
    <location>
        <begin position="145"/>
        <end position="174"/>
    </location>
</feature>
<dbReference type="SUPFAM" id="SSF103473">
    <property type="entry name" value="MFS general substrate transporter"/>
    <property type="match status" value="1"/>
</dbReference>
<keyword evidence="3" id="KW-1003">Cell membrane</keyword>
<reference evidence="9" key="1">
    <citation type="submission" date="2021-04" db="EMBL/GenBank/DDBJ databases">
        <title>Oceanospirillales bacteria with DddD are important DMSP degraders in coastal seawater.</title>
        <authorList>
            <person name="Liu J."/>
        </authorList>
    </citation>
    <scope>NUCLEOTIDE SEQUENCE</scope>
    <source>
        <strain evidence="9">D13-1</strain>
    </source>
</reference>
<evidence type="ECO:0000256" key="5">
    <source>
        <dbReference type="ARBA" id="ARBA00022989"/>
    </source>
</evidence>
<dbReference type="PROSITE" id="PS50850">
    <property type="entry name" value="MFS"/>
    <property type="match status" value="1"/>
</dbReference>
<evidence type="ECO:0000256" key="1">
    <source>
        <dbReference type="ARBA" id="ARBA00004651"/>
    </source>
</evidence>
<feature type="transmembrane region" description="Helical" evidence="7">
    <location>
        <begin position="363"/>
        <end position="382"/>
    </location>
</feature>
<proteinExistence type="predicted"/>
<feature type="transmembrane region" description="Helical" evidence="7">
    <location>
        <begin position="297"/>
        <end position="323"/>
    </location>
</feature>
<accession>A0ABY5HQK6</accession>
<name>A0ABY5HQK6_9GAMM</name>
<organism evidence="9 10">
    <name type="scientific">Marinobacterium rhizophilum</name>
    <dbReference type="NCBI Taxonomy" id="420402"/>
    <lineage>
        <taxon>Bacteria</taxon>
        <taxon>Pseudomonadati</taxon>
        <taxon>Pseudomonadota</taxon>
        <taxon>Gammaproteobacteria</taxon>
        <taxon>Oceanospirillales</taxon>
        <taxon>Oceanospirillaceae</taxon>
        <taxon>Marinobacterium</taxon>
    </lineage>
</organism>
<keyword evidence="5 7" id="KW-1133">Transmembrane helix</keyword>
<comment type="subcellular location">
    <subcellularLocation>
        <location evidence="1">Cell membrane</location>
        <topology evidence="1">Multi-pass membrane protein</topology>
    </subcellularLocation>
</comment>
<evidence type="ECO:0000313" key="9">
    <source>
        <dbReference type="EMBL" id="UTW14264.1"/>
    </source>
</evidence>
<keyword evidence="2" id="KW-0813">Transport</keyword>
<evidence type="ECO:0000313" key="10">
    <source>
        <dbReference type="Proteomes" id="UP001058461"/>
    </source>
</evidence>
<evidence type="ECO:0000256" key="2">
    <source>
        <dbReference type="ARBA" id="ARBA00022448"/>
    </source>
</evidence>
<protein>
    <submittedName>
        <fullName evidence="9">MFS transporter</fullName>
    </submittedName>
</protein>
<gene>
    <name evidence="9" type="ORF">KDW95_00140</name>
</gene>
<feature type="transmembrane region" description="Helical" evidence="7">
    <location>
        <begin position="335"/>
        <end position="357"/>
    </location>
</feature>
<feature type="transmembrane region" description="Helical" evidence="7">
    <location>
        <begin position="92"/>
        <end position="110"/>
    </location>
</feature>
<dbReference type="PANTHER" id="PTHR23513">
    <property type="entry name" value="INTEGRAL MEMBRANE EFFLUX PROTEIN-RELATED"/>
    <property type="match status" value="1"/>
</dbReference>
<keyword evidence="4 7" id="KW-0812">Transmembrane</keyword>
<dbReference type="InterPro" id="IPR036259">
    <property type="entry name" value="MFS_trans_sf"/>
</dbReference>
<dbReference type="Proteomes" id="UP001058461">
    <property type="component" value="Chromosome"/>
</dbReference>
<evidence type="ECO:0000256" key="7">
    <source>
        <dbReference type="SAM" id="Phobius"/>
    </source>
</evidence>
<evidence type="ECO:0000256" key="6">
    <source>
        <dbReference type="ARBA" id="ARBA00023136"/>
    </source>
</evidence>
<dbReference type="PANTHER" id="PTHR23513:SF11">
    <property type="entry name" value="STAPHYLOFERRIN A TRANSPORTER"/>
    <property type="match status" value="1"/>
</dbReference>
<sequence length="512" mass="55691">MLWCAWMAANLCMWMNDVAAAWLMLSLSDKPVMVALVQAAATLPVFLLGAPSGALADILDRRRYFIATQVWVACVAAVLCLVALFGQLTPTLLLLLTFANGIGLAMRWPVFSALLPELVPREELGRAMALNGVAMNGARVIGPMIAGAVIAAGGTAFVFLLNAVLSVLVAVALLRWRRERKASALPAERFFGAMRVGFQYVRQSPEMHAVLLRAATFFMFSVASIALLPLVAKQLPGGNARTYTLMLATIGVGAILAAALLPRLRQHFGRSEMVNYGSLANALVTLLLAFAPNIGVAMVALLLAGLSWLATANSLSISVQMVLPDWVRARGMSVYQMAVMGGTAAGAALWGQVATLADTRTSLAVSALCAMLALVVLCRVRIESAGARDLTPNQFWSEPELAMPLAPRQGPIMTQIEYCIDVARVEEFMQLMQESRRMRLRNGALSWELFQDAAAPSRFIEYFVDGSWVEHLRQHERVTAHDRAIWEQKLGFHLGDSAPKISHHIARRVKRS</sequence>
<keyword evidence="6 7" id="KW-0472">Membrane</keyword>
<evidence type="ECO:0000256" key="4">
    <source>
        <dbReference type="ARBA" id="ARBA00022692"/>
    </source>
</evidence>
<dbReference type="Pfam" id="PF05977">
    <property type="entry name" value="MFS_3"/>
    <property type="match status" value="1"/>
</dbReference>
<dbReference type="InterPro" id="IPR020846">
    <property type="entry name" value="MFS_dom"/>
</dbReference>
<evidence type="ECO:0000256" key="3">
    <source>
        <dbReference type="ARBA" id="ARBA00022475"/>
    </source>
</evidence>